<accession>A0A0A9GEM4</accession>
<protein>
    <submittedName>
        <fullName evidence="1">Uncharacterized protein</fullName>
    </submittedName>
</protein>
<proteinExistence type="predicted"/>
<organism evidence="1">
    <name type="scientific">Arundo donax</name>
    <name type="common">Giant reed</name>
    <name type="synonym">Donax arundinaceus</name>
    <dbReference type="NCBI Taxonomy" id="35708"/>
    <lineage>
        <taxon>Eukaryota</taxon>
        <taxon>Viridiplantae</taxon>
        <taxon>Streptophyta</taxon>
        <taxon>Embryophyta</taxon>
        <taxon>Tracheophyta</taxon>
        <taxon>Spermatophyta</taxon>
        <taxon>Magnoliopsida</taxon>
        <taxon>Liliopsida</taxon>
        <taxon>Poales</taxon>
        <taxon>Poaceae</taxon>
        <taxon>PACMAD clade</taxon>
        <taxon>Arundinoideae</taxon>
        <taxon>Arundineae</taxon>
        <taxon>Arundo</taxon>
    </lineage>
</organism>
<name>A0A0A9GEM4_ARUDO</name>
<reference evidence="1" key="2">
    <citation type="journal article" date="2015" name="Data Brief">
        <title>Shoot transcriptome of the giant reed, Arundo donax.</title>
        <authorList>
            <person name="Barrero R.A."/>
            <person name="Guerrero F.D."/>
            <person name="Moolhuijzen P."/>
            <person name="Goolsby J.A."/>
            <person name="Tidwell J."/>
            <person name="Bellgard S.E."/>
            <person name="Bellgard M.I."/>
        </authorList>
    </citation>
    <scope>NUCLEOTIDE SEQUENCE</scope>
    <source>
        <tissue evidence="1">Shoot tissue taken approximately 20 cm above the soil surface</tissue>
    </source>
</reference>
<dbReference type="EMBL" id="GBRH01174944">
    <property type="protein sequence ID" value="JAE22952.1"/>
    <property type="molecule type" value="Transcribed_RNA"/>
</dbReference>
<reference evidence="1" key="1">
    <citation type="submission" date="2014-09" db="EMBL/GenBank/DDBJ databases">
        <authorList>
            <person name="Magalhaes I.L.F."/>
            <person name="Oliveira U."/>
            <person name="Santos F.R."/>
            <person name="Vidigal T.H.D.A."/>
            <person name="Brescovit A.D."/>
            <person name="Santos A.J."/>
        </authorList>
    </citation>
    <scope>NUCLEOTIDE SEQUENCE</scope>
    <source>
        <tissue evidence="1">Shoot tissue taken approximately 20 cm above the soil surface</tissue>
    </source>
</reference>
<evidence type="ECO:0000313" key="1">
    <source>
        <dbReference type="EMBL" id="JAE22952.1"/>
    </source>
</evidence>
<sequence length="14" mass="1565">MGKEYGFTRTASCN</sequence>